<dbReference type="GO" id="GO:0031177">
    <property type="term" value="F:phosphopantetheine binding"/>
    <property type="evidence" value="ECO:0007669"/>
    <property type="project" value="InterPro"/>
</dbReference>
<proteinExistence type="predicted"/>
<dbReference type="SMART" id="SM00823">
    <property type="entry name" value="PKS_PP"/>
    <property type="match status" value="1"/>
</dbReference>
<accession>A0A3N6R5T4</accession>
<evidence type="ECO:0000256" key="2">
    <source>
        <dbReference type="ARBA" id="ARBA00022553"/>
    </source>
</evidence>
<organism evidence="5 6">
    <name type="scientific">Okeania hirsuta</name>
    <dbReference type="NCBI Taxonomy" id="1458930"/>
    <lineage>
        <taxon>Bacteria</taxon>
        <taxon>Bacillati</taxon>
        <taxon>Cyanobacteriota</taxon>
        <taxon>Cyanophyceae</taxon>
        <taxon>Oscillatoriophycideae</taxon>
        <taxon>Oscillatoriales</taxon>
        <taxon>Microcoleaceae</taxon>
        <taxon>Okeania</taxon>
    </lineage>
</organism>
<dbReference type="PROSITE" id="PS00012">
    <property type="entry name" value="PHOSPHOPANTETHEINE"/>
    <property type="match status" value="1"/>
</dbReference>
<evidence type="ECO:0000313" key="6">
    <source>
        <dbReference type="Proteomes" id="UP000269154"/>
    </source>
</evidence>
<protein>
    <submittedName>
        <fullName evidence="5">Polyketide synthase</fullName>
    </submittedName>
</protein>
<dbReference type="EMBL" id="RCBY01000006">
    <property type="protein sequence ID" value="RQH55476.1"/>
    <property type="molecule type" value="Genomic_DNA"/>
</dbReference>
<dbReference type="InterPro" id="IPR020806">
    <property type="entry name" value="PKS_PP-bd"/>
</dbReference>
<dbReference type="InterPro" id="IPR009081">
    <property type="entry name" value="PP-bd_ACP"/>
</dbReference>
<gene>
    <name evidence="5" type="ORF">D5R40_02100</name>
</gene>
<comment type="caution">
    <text evidence="5">The sequence shown here is derived from an EMBL/GenBank/DDBJ whole genome shotgun (WGS) entry which is preliminary data.</text>
</comment>
<keyword evidence="6" id="KW-1185">Reference proteome</keyword>
<dbReference type="SUPFAM" id="SSF47336">
    <property type="entry name" value="ACP-like"/>
    <property type="match status" value="1"/>
</dbReference>
<name>A0A3N6R5T4_9CYAN</name>
<dbReference type="AlphaFoldDB" id="A0A3N6R5T4"/>
<sequence>MQVQNSSTLNTEAKTENSPLEILQKWIAEKLAEQLSVDKSTIEFTEPLTRYGLDSIDAVTLVGELEDELELELPSTLFWDYPTIEKSAQYLVSEFDISEALENLASSEEKTEEAEETAEKSGKGWGGFWKGVSGS</sequence>
<dbReference type="Pfam" id="PF00550">
    <property type="entry name" value="PP-binding"/>
    <property type="match status" value="1"/>
</dbReference>
<dbReference type="PROSITE" id="PS50075">
    <property type="entry name" value="CARRIER"/>
    <property type="match status" value="1"/>
</dbReference>
<evidence type="ECO:0000313" key="5">
    <source>
        <dbReference type="EMBL" id="RQH55476.1"/>
    </source>
</evidence>
<keyword evidence="2" id="KW-0597">Phosphoprotein</keyword>
<evidence type="ECO:0000256" key="3">
    <source>
        <dbReference type="SAM" id="MobiDB-lite"/>
    </source>
</evidence>
<dbReference type="SMART" id="SM01294">
    <property type="entry name" value="PKS_PP_betabranch"/>
    <property type="match status" value="1"/>
</dbReference>
<dbReference type="InterPro" id="IPR036736">
    <property type="entry name" value="ACP-like_sf"/>
</dbReference>
<evidence type="ECO:0000259" key="4">
    <source>
        <dbReference type="PROSITE" id="PS50075"/>
    </source>
</evidence>
<evidence type="ECO:0000256" key="1">
    <source>
        <dbReference type="ARBA" id="ARBA00022450"/>
    </source>
</evidence>
<keyword evidence="1" id="KW-0596">Phosphopantetheine</keyword>
<reference evidence="5 6" key="1">
    <citation type="journal article" date="2018" name="ACS Chem. Biol.">
        <title>Ketoreductase domain dysfunction expands chemodiversity: malyngamide biosynthesis in the cyanobacterium Okeania hirsuta.</title>
        <authorList>
            <person name="Moss N.A."/>
            <person name="Leao T."/>
            <person name="Rankin M."/>
            <person name="McCullough T.M."/>
            <person name="Qu P."/>
            <person name="Korobeynikov A."/>
            <person name="Smith J.L."/>
            <person name="Gerwick L."/>
            <person name="Gerwick W.H."/>
        </authorList>
    </citation>
    <scope>NUCLEOTIDE SEQUENCE [LARGE SCALE GENOMIC DNA]</scope>
    <source>
        <strain evidence="5 6">PAB10Feb10-1</strain>
    </source>
</reference>
<feature type="region of interest" description="Disordered" evidence="3">
    <location>
        <begin position="104"/>
        <end position="135"/>
    </location>
</feature>
<dbReference type="RefSeq" id="WP_124143982.1">
    <property type="nucleotide sequence ID" value="NZ_CAWOKI010000379.1"/>
</dbReference>
<dbReference type="Proteomes" id="UP000269154">
    <property type="component" value="Unassembled WGS sequence"/>
</dbReference>
<dbReference type="InterPro" id="IPR006162">
    <property type="entry name" value="Ppantetheine_attach_site"/>
</dbReference>
<feature type="domain" description="Carrier" evidence="4">
    <location>
        <begin position="18"/>
        <end position="95"/>
    </location>
</feature>
<dbReference type="OrthoDB" id="425617at2"/>
<dbReference type="Gene3D" id="1.10.1200.10">
    <property type="entry name" value="ACP-like"/>
    <property type="match status" value="1"/>
</dbReference>
<feature type="compositionally biased region" description="Gly residues" evidence="3">
    <location>
        <begin position="123"/>
        <end position="135"/>
    </location>
</feature>